<dbReference type="Pfam" id="PF12796">
    <property type="entry name" value="Ank_2"/>
    <property type="match status" value="2"/>
</dbReference>
<feature type="repeat" description="ANK" evidence="3">
    <location>
        <begin position="154"/>
        <end position="186"/>
    </location>
</feature>
<dbReference type="AlphaFoldDB" id="A0A495VGY9"/>
<evidence type="ECO:0000256" key="3">
    <source>
        <dbReference type="PROSITE-ProRule" id="PRU00023"/>
    </source>
</evidence>
<dbReference type="PROSITE" id="PS50088">
    <property type="entry name" value="ANK_REPEAT"/>
    <property type="match status" value="3"/>
</dbReference>
<evidence type="ECO:0000313" key="4">
    <source>
        <dbReference type="EMBL" id="RKT47727.1"/>
    </source>
</evidence>
<name>A0A495VGY9_9GAMM</name>
<comment type="caution">
    <text evidence="4">The sequence shown here is derived from an EMBL/GenBank/DDBJ whole genome shotgun (WGS) entry which is preliminary data.</text>
</comment>
<evidence type="ECO:0000256" key="2">
    <source>
        <dbReference type="ARBA" id="ARBA00023043"/>
    </source>
</evidence>
<keyword evidence="2 3" id="KW-0040">ANK repeat</keyword>
<sequence>MMKDDLPTLLLIAALSLTGCTEPAAPTVNLHRAVEIGDIDQVSRHIYWKSDLDLPDAHGDPPMHVAARAGRVAIARALARNGADLKAPNAAGKTPLEVALEHGRVQVASMLIDQGAQLDAQDTLVALVESGLIDRDTLNFLVNSGAQLDKPDPNGNAPLHLAIRNGHLETVRRLILAGADVNQPADDGRMPLRIARESAPGRDARFIVSTLERNGARADPAP</sequence>
<feature type="repeat" description="ANK" evidence="3">
    <location>
        <begin position="91"/>
        <end position="123"/>
    </location>
</feature>
<evidence type="ECO:0000313" key="5">
    <source>
        <dbReference type="Proteomes" id="UP000274556"/>
    </source>
</evidence>
<keyword evidence="1" id="KW-0677">Repeat</keyword>
<gene>
    <name evidence="4" type="ORF">BDD21_5332</name>
</gene>
<reference evidence="4 5" key="1">
    <citation type="submission" date="2018-10" db="EMBL/GenBank/DDBJ databases">
        <title>Genomic Encyclopedia of Archaeal and Bacterial Type Strains, Phase II (KMG-II): from individual species to whole genera.</title>
        <authorList>
            <person name="Goeker M."/>
        </authorList>
    </citation>
    <scope>NUCLEOTIDE SEQUENCE [LARGE SCALE GENOMIC DNA]</scope>
    <source>
        <strain evidence="4 5">DSM 235</strain>
    </source>
</reference>
<dbReference type="PROSITE" id="PS51257">
    <property type="entry name" value="PROKAR_LIPOPROTEIN"/>
    <property type="match status" value="1"/>
</dbReference>
<dbReference type="PRINTS" id="PR01415">
    <property type="entry name" value="ANKYRIN"/>
</dbReference>
<dbReference type="InterPro" id="IPR036770">
    <property type="entry name" value="Ankyrin_rpt-contain_sf"/>
</dbReference>
<organism evidence="4 5">
    <name type="scientific">Thiocapsa rosea</name>
    <dbReference type="NCBI Taxonomy" id="69360"/>
    <lineage>
        <taxon>Bacteria</taxon>
        <taxon>Pseudomonadati</taxon>
        <taxon>Pseudomonadota</taxon>
        <taxon>Gammaproteobacteria</taxon>
        <taxon>Chromatiales</taxon>
        <taxon>Chromatiaceae</taxon>
        <taxon>Thiocapsa</taxon>
    </lineage>
</organism>
<dbReference type="PANTHER" id="PTHR24171">
    <property type="entry name" value="ANKYRIN REPEAT DOMAIN-CONTAINING PROTEIN 39-RELATED"/>
    <property type="match status" value="1"/>
</dbReference>
<evidence type="ECO:0000256" key="1">
    <source>
        <dbReference type="ARBA" id="ARBA00022737"/>
    </source>
</evidence>
<dbReference type="PROSITE" id="PS50297">
    <property type="entry name" value="ANK_REP_REGION"/>
    <property type="match status" value="3"/>
</dbReference>
<dbReference type="EMBL" id="RBXL01000001">
    <property type="protein sequence ID" value="RKT47727.1"/>
    <property type="molecule type" value="Genomic_DNA"/>
</dbReference>
<dbReference type="SUPFAM" id="SSF48403">
    <property type="entry name" value="Ankyrin repeat"/>
    <property type="match status" value="1"/>
</dbReference>
<dbReference type="SMART" id="SM00248">
    <property type="entry name" value="ANK"/>
    <property type="match status" value="3"/>
</dbReference>
<dbReference type="Gene3D" id="1.25.40.20">
    <property type="entry name" value="Ankyrin repeat-containing domain"/>
    <property type="match status" value="2"/>
</dbReference>
<feature type="repeat" description="ANK" evidence="3">
    <location>
        <begin position="58"/>
        <end position="90"/>
    </location>
</feature>
<dbReference type="Proteomes" id="UP000274556">
    <property type="component" value="Unassembled WGS sequence"/>
</dbReference>
<protein>
    <submittedName>
        <fullName evidence="4">Uncharacterized protein</fullName>
    </submittedName>
</protein>
<dbReference type="InterPro" id="IPR002110">
    <property type="entry name" value="Ankyrin_rpt"/>
</dbReference>
<keyword evidence="5" id="KW-1185">Reference proteome</keyword>
<proteinExistence type="predicted"/>
<dbReference type="RefSeq" id="WP_245969858.1">
    <property type="nucleotide sequence ID" value="NZ_RBXL01000001.1"/>
</dbReference>
<accession>A0A495VGY9</accession>